<dbReference type="InterPro" id="IPR003593">
    <property type="entry name" value="AAA+_ATPase"/>
</dbReference>
<evidence type="ECO:0000256" key="10">
    <source>
        <dbReference type="ARBA" id="ARBA00048046"/>
    </source>
</evidence>
<evidence type="ECO:0000256" key="2">
    <source>
        <dbReference type="ARBA" id="ARBA00022448"/>
    </source>
</evidence>
<accession>A0A7M7PIN7</accession>
<feature type="transmembrane region" description="Helical" evidence="11">
    <location>
        <begin position="258"/>
        <end position="285"/>
    </location>
</feature>
<evidence type="ECO:0000259" key="13">
    <source>
        <dbReference type="PROSITE" id="PS50929"/>
    </source>
</evidence>
<dbReference type="Pfam" id="PF00664">
    <property type="entry name" value="ABC_membrane"/>
    <property type="match status" value="1"/>
</dbReference>
<dbReference type="GeneID" id="577121"/>
<dbReference type="Gene3D" id="3.40.50.300">
    <property type="entry name" value="P-loop containing nucleotide triphosphate hydrolases"/>
    <property type="match status" value="1"/>
</dbReference>
<dbReference type="SUPFAM" id="SSF90123">
    <property type="entry name" value="ABC transporter transmembrane region"/>
    <property type="match status" value="1"/>
</dbReference>
<dbReference type="OrthoDB" id="6500128at2759"/>
<dbReference type="InterPro" id="IPR036640">
    <property type="entry name" value="ABC1_TM_sf"/>
</dbReference>
<evidence type="ECO:0000313" key="15">
    <source>
        <dbReference type="Proteomes" id="UP000007110"/>
    </source>
</evidence>
<dbReference type="PROSITE" id="PS50893">
    <property type="entry name" value="ABC_TRANSPORTER_2"/>
    <property type="match status" value="1"/>
</dbReference>
<dbReference type="GO" id="GO:0016887">
    <property type="term" value="F:ATP hydrolysis activity"/>
    <property type="evidence" value="ECO:0007669"/>
    <property type="project" value="InterPro"/>
</dbReference>
<dbReference type="RefSeq" id="XP_030851266.1">
    <property type="nucleotide sequence ID" value="XM_030995406.1"/>
</dbReference>
<dbReference type="FunFam" id="3.40.50.300:FF:000186">
    <property type="entry name" value="ATP-binding cassette sub-family B member 7, mitochondrial"/>
    <property type="match status" value="1"/>
</dbReference>
<evidence type="ECO:0000256" key="5">
    <source>
        <dbReference type="ARBA" id="ARBA00022840"/>
    </source>
</evidence>
<evidence type="ECO:0000256" key="6">
    <source>
        <dbReference type="ARBA" id="ARBA00022989"/>
    </source>
</evidence>
<keyword evidence="5" id="KW-0067">ATP-binding</keyword>
<dbReference type="GO" id="GO:0005743">
    <property type="term" value="C:mitochondrial inner membrane"/>
    <property type="evidence" value="ECO:0000318"/>
    <property type="project" value="GO_Central"/>
</dbReference>
<dbReference type="FunCoup" id="A0A7M7PIN7">
    <property type="interactions" value="977"/>
</dbReference>
<proteinExistence type="predicted"/>
<protein>
    <recommendedName>
        <fullName evidence="8">Iron-sulfur clusters transporter ABCB7, mitochondrial</fullName>
    </recommendedName>
    <alternativeName>
        <fullName evidence="9">ATP-binding cassette sub-family B member 7, mitochondrial</fullName>
    </alternativeName>
</protein>
<evidence type="ECO:0000256" key="4">
    <source>
        <dbReference type="ARBA" id="ARBA00022741"/>
    </source>
</evidence>
<evidence type="ECO:0000313" key="14">
    <source>
        <dbReference type="EnsemblMetazoa" id="XP_030851266"/>
    </source>
</evidence>
<feature type="domain" description="ABC transporter" evidence="12">
    <location>
        <begin position="470"/>
        <end position="704"/>
    </location>
</feature>
<keyword evidence="4" id="KW-0547">Nucleotide-binding</keyword>
<dbReference type="InterPro" id="IPR027417">
    <property type="entry name" value="P-loop_NTPase"/>
</dbReference>
<evidence type="ECO:0000256" key="1">
    <source>
        <dbReference type="ARBA" id="ARBA00004448"/>
    </source>
</evidence>
<dbReference type="PANTHER" id="PTHR24221:SF402">
    <property type="entry name" value="IRON-SULFUR CLUSTERS TRANSPORTER ABCB7, MITOCHONDRIAL"/>
    <property type="match status" value="1"/>
</dbReference>
<comment type="subcellular location">
    <subcellularLocation>
        <location evidence="1">Mitochondrion inner membrane</location>
        <topology evidence="1">Multi-pass membrane protein</topology>
    </subcellularLocation>
</comment>
<reference evidence="15" key="1">
    <citation type="submission" date="2015-02" db="EMBL/GenBank/DDBJ databases">
        <title>Genome sequencing for Strongylocentrotus purpuratus.</title>
        <authorList>
            <person name="Murali S."/>
            <person name="Liu Y."/>
            <person name="Vee V."/>
            <person name="English A."/>
            <person name="Wang M."/>
            <person name="Skinner E."/>
            <person name="Han Y."/>
            <person name="Muzny D.M."/>
            <person name="Worley K.C."/>
            <person name="Gibbs R.A."/>
        </authorList>
    </citation>
    <scope>NUCLEOTIDE SEQUENCE</scope>
</reference>
<dbReference type="Proteomes" id="UP000007110">
    <property type="component" value="Unassembled WGS sequence"/>
</dbReference>
<dbReference type="GO" id="GO:0042626">
    <property type="term" value="F:ATPase-coupled transmembrane transporter activity"/>
    <property type="evidence" value="ECO:0000318"/>
    <property type="project" value="GO_Central"/>
</dbReference>
<dbReference type="CTD" id="22"/>
<evidence type="ECO:0000256" key="7">
    <source>
        <dbReference type="ARBA" id="ARBA00023136"/>
    </source>
</evidence>
<feature type="transmembrane region" description="Helical" evidence="11">
    <location>
        <begin position="139"/>
        <end position="156"/>
    </location>
</feature>
<dbReference type="SUPFAM" id="SSF52540">
    <property type="entry name" value="P-loop containing nucleoside triphosphate hydrolases"/>
    <property type="match status" value="1"/>
</dbReference>
<organism evidence="14 15">
    <name type="scientific">Strongylocentrotus purpuratus</name>
    <name type="common">Purple sea urchin</name>
    <dbReference type="NCBI Taxonomy" id="7668"/>
    <lineage>
        <taxon>Eukaryota</taxon>
        <taxon>Metazoa</taxon>
        <taxon>Echinodermata</taxon>
        <taxon>Eleutherozoa</taxon>
        <taxon>Echinozoa</taxon>
        <taxon>Echinoidea</taxon>
        <taxon>Euechinoidea</taxon>
        <taxon>Echinacea</taxon>
        <taxon>Camarodonta</taxon>
        <taxon>Echinidea</taxon>
        <taxon>Strongylocentrotidae</taxon>
        <taxon>Strongylocentrotus</taxon>
    </lineage>
</organism>
<keyword evidence="7 11" id="KW-0472">Membrane</keyword>
<dbReference type="OMA" id="VFHIIPI"/>
<feature type="transmembrane region" description="Helical" evidence="11">
    <location>
        <begin position="381"/>
        <end position="403"/>
    </location>
</feature>
<evidence type="ECO:0000256" key="11">
    <source>
        <dbReference type="SAM" id="Phobius"/>
    </source>
</evidence>
<keyword evidence="15" id="KW-1185">Reference proteome</keyword>
<dbReference type="Pfam" id="PF00005">
    <property type="entry name" value="ABC_tran"/>
    <property type="match status" value="1"/>
</dbReference>
<evidence type="ECO:0000256" key="3">
    <source>
        <dbReference type="ARBA" id="ARBA00022692"/>
    </source>
</evidence>
<dbReference type="InterPro" id="IPR017871">
    <property type="entry name" value="ABC_transporter-like_CS"/>
</dbReference>
<evidence type="ECO:0000256" key="9">
    <source>
        <dbReference type="ARBA" id="ARBA00042945"/>
    </source>
</evidence>
<reference evidence="14" key="2">
    <citation type="submission" date="2021-01" db="UniProtKB">
        <authorList>
            <consortium name="EnsemblMetazoa"/>
        </authorList>
    </citation>
    <scope>IDENTIFICATION</scope>
</reference>
<dbReference type="PROSITE" id="PS00211">
    <property type="entry name" value="ABC_TRANSPORTER_1"/>
    <property type="match status" value="1"/>
</dbReference>
<dbReference type="GO" id="GO:0006879">
    <property type="term" value="P:intracellular iron ion homeostasis"/>
    <property type="evidence" value="ECO:0000318"/>
    <property type="project" value="GO_Central"/>
</dbReference>
<dbReference type="FunFam" id="1.20.1560.10:FF:000004">
    <property type="entry name" value="ATP-binding cassette sub-family B member 7"/>
    <property type="match status" value="1"/>
</dbReference>
<feature type="transmembrane region" description="Helical" evidence="11">
    <location>
        <begin position="291"/>
        <end position="312"/>
    </location>
</feature>
<feature type="domain" description="ABC transmembrane type-1" evidence="13">
    <location>
        <begin position="140"/>
        <end position="434"/>
    </location>
</feature>
<dbReference type="InParanoid" id="A0A7M7PIN7"/>
<dbReference type="InterPro" id="IPR011527">
    <property type="entry name" value="ABC1_TM_dom"/>
</dbReference>
<dbReference type="SMART" id="SM00382">
    <property type="entry name" value="AAA"/>
    <property type="match status" value="1"/>
</dbReference>
<evidence type="ECO:0000256" key="8">
    <source>
        <dbReference type="ARBA" id="ARBA00041016"/>
    </source>
</evidence>
<dbReference type="Gene3D" id="1.20.1560.10">
    <property type="entry name" value="ABC transporter type 1, transmembrane domain"/>
    <property type="match status" value="1"/>
</dbReference>
<dbReference type="PROSITE" id="PS50929">
    <property type="entry name" value="ABC_TM1F"/>
    <property type="match status" value="1"/>
</dbReference>
<dbReference type="PANTHER" id="PTHR24221">
    <property type="entry name" value="ATP-BINDING CASSETTE SUB-FAMILY B"/>
    <property type="match status" value="1"/>
</dbReference>
<keyword evidence="3 11" id="KW-0812">Transmembrane</keyword>
<dbReference type="GO" id="GO:0055085">
    <property type="term" value="P:transmembrane transport"/>
    <property type="evidence" value="ECO:0000318"/>
    <property type="project" value="GO_Central"/>
</dbReference>
<dbReference type="GO" id="GO:0140359">
    <property type="term" value="F:ABC-type transporter activity"/>
    <property type="evidence" value="ECO:0007669"/>
    <property type="project" value="InterPro"/>
</dbReference>
<dbReference type="InterPro" id="IPR039421">
    <property type="entry name" value="Type_1_exporter"/>
</dbReference>
<dbReference type="CDD" id="cd18582">
    <property type="entry name" value="ABC_6TM_ATM1_ABCB7"/>
    <property type="match status" value="1"/>
</dbReference>
<evidence type="ECO:0000259" key="12">
    <source>
        <dbReference type="PROSITE" id="PS50893"/>
    </source>
</evidence>
<dbReference type="AlphaFoldDB" id="A0A7M7PIN7"/>
<dbReference type="InterPro" id="IPR003439">
    <property type="entry name" value="ABC_transporter-like_ATP-bd"/>
</dbReference>
<keyword evidence="6 11" id="KW-1133">Transmembrane helix</keyword>
<dbReference type="GO" id="GO:0005524">
    <property type="term" value="F:ATP binding"/>
    <property type="evidence" value="ECO:0007669"/>
    <property type="project" value="UniProtKB-KW"/>
</dbReference>
<feature type="transmembrane region" description="Helical" evidence="11">
    <location>
        <begin position="176"/>
        <end position="197"/>
    </location>
</feature>
<dbReference type="EnsemblMetazoa" id="XM_030995406">
    <property type="protein sequence ID" value="XP_030851266"/>
    <property type="gene ID" value="LOC577121"/>
</dbReference>
<sequence>MAAFVRRACSKGGRISPIFQSISHRNVQLSCSCTHLAQHASFSTHSDVRRETTRTYTHKKSDLDNPYWQQKKIYHSISKQQPLSPPTSVINQHPHGFHAGGNGMPPKVDVEDKVGGWDIIKAMLGYVWPKGDLSIKSRVVVAMSLLIGAKVLNVYVPFLFKHAVDHLNDYQTASEAVASVGTGTTVVTTLLLGYGAARAGASLLNEARNAVFAKVAQNSIRRVAKNVFTHLHQLDLSFHLSRQTGALSKAIDRGSRGINFVLMALVFNIVPTIFEVCLVTGIMYYKFGSPFAVITVMCIGAYSLFTLSITAWRTKFRVHMNKADNEAGNQAIDSLINYETVKYFNNEKWEVNNYDKNLALYEHASLKTATSLALLNFGQNFIFSASLAGVMVLASQGIIAGQLTVGDLVMVNGLLFQLSLPLNFLGSVYREIRQSLVDMGTMFNLLKVETDIKSQINAPALQIAPQESGITFENVAFGYLPEQQIFSDLSFHVPSGKKVAIVGGSGSGKSTIVRLLFRFYDPDAGRVLVNGQDIREVNIDSLRKAIGVVPQDCVLFHNSIFYNLQYGKLDATAEEVFQAAKMADIHQGITRMPMGYETQVGERGLKLSGGEKQRVAIARTILKDPSIILYDEATSSLDSITEQNILNSMDAVTIGRTSVFIAHRLSTVVDADEILVIRGGKIGERGKHHQLLADTNSYYYELWTNQNKVALESVLDEKSGEESEVEENFKS</sequence>
<keyword evidence="2" id="KW-0813">Transport</keyword>
<name>A0A7M7PIN7_STRPU</name>
<comment type="catalytic activity">
    <reaction evidence="10">
        <text>(glutathione)4[2Fe(III)-2S] cluster(in) + ATP + H2O = (glutathione)4[2Fe(III)-2S] cluster(out) + ADP + phosphate + H(+)</text>
        <dbReference type="Rhea" id="RHEA:67028"/>
        <dbReference type="ChEBI" id="CHEBI:15377"/>
        <dbReference type="ChEBI" id="CHEBI:15378"/>
        <dbReference type="ChEBI" id="CHEBI:30616"/>
        <dbReference type="ChEBI" id="CHEBI:43474"/>
        <dbReference type="ChEBI" id="CHEBI:167627"/>
        <dbReference type="ChEBI" id="CHEBI:456216"/>
    </reaction>
    <physiologicalReaction direction="left-to-right" evidence="10">
        <dbReference type="Rhea" id="RHEA:67029"/>
    </physiologicalReaction>
</comment>